<protein>
    <submittedName>
        <fullName evidence="1">Uncharacterized protein</fullName>
    </submittedName>
</protein>
<evidence type="ECO:0000313" key="1">
    <source>
        <dbReference type="EMBL" id="KAH7930491.1"/>
    </source>
</evidence>
<accession>A0ACB8BY19</accession>
<proteinExistence type="predicted"/>
<reference evidence="1" key="1">
    <citation type="journal article" date="2021" name="New Phytol.">
        <title>Evolutionary innovations through gain and loss of genes in the ectomycorrhizal Boletales.</title>
        <authorList>
            <person name="Wu G."/>
            <person name="Miyauchi S."/>
            <person name="Morin E."/>
            <person name="Kuo A."/>
            <person name="Drula E."/>
            <person name="Varga T."/>
            <person name="Kohler A."/>
            <person name="Feng B."/>
            <person name="Cao Y."/>
            <person name="Lipzen A."/>
            <person name="Daum C."/>
            <person name="Hundley H."/>
            <person name="Pangilinan J."/>
            <person name="Johnson J."/>
            <person name="Barry K."/>
            <person name="LaButti K."/>
            <person name="Ng V."/>
            <person name="Ahrendt S."/>
            <person name="Min B."/>
            <person name="Choi I.G."/>
            <person name="Park H."/>
            <person name="Plett J.M."/>
            <person name="Magnuson J."/>
            <person name="Spatafora J.W."/>
            <person name="Nagy L.G."/>
            <person name="Henrissat B."/>
            <person name="Grigoriev I.V."/>
            <person name="Yang Z.L."/>
            <person name="Xu J."/>
            <person name="Martin F.M."/>
        </authorList>
    </citation>
    <scope>NUCLEOTIDE SEQUENCE</scope>
    <source>
        <strain evidence="1">KUC20120723A-06</strain>
    </source>
</reference>
<name>A0ACB8BY19_9AGAM</name>
<organism evidence="1 2">
    <name type="scientific">Leucogyrophana mollusca</name>
    <dbReference type="NCBI Taxonomy" id="85980"/>
    <lineage>
        <taxon>Eukaryota</taxon>
        <taxon>Fungi</taxon>
        <taxon>Dikarya</taxon>
        <taxon>Basidiomycota</taxon>
        <taxon>Agaricomycotina</taxon>
        <taxon>Agaricomycetes</taxon>
        <taxon>Agaricomycetidae</taxon>
        <taxon>Boletales</taxon>
        <taxon>Boletales incertae sedis</taxon>
        <taxon>Leucogyrophana</taxon>
    </lineage>
</organism>
<comment type="caution">
    <text evidence="1">The sequence shown here is derived from an EMBL/GenBank/DDBJ whole genome shotgun (WGS) entry which is preliminary data.</text>
</comment>
<keyword evidence="2" id="KW-1185">Reference proteome</keyword>
<gene>
    <name evidence="1" type="ORF">BV22DRAFT_52794</name>
</gene>
<dbReference type="EMBL" id="MU266331">
    <property type="protein sequence ID" value="KAH7930491.1"/>
    <property type="molecule type" value="Genomic_DNA"/>
</dbReference>
<dbReference type="Proteomes" id="UP000790709">
    <property type="component" value="Unassembled WGS sequence"/>
</dbReference>
<sequence>MSPSLDDLPPELYSAILDQLPLDWRIVQQTLLSLTRAVPRSPIPIYQLFERVCIKNTEQAVQLYRRLRGATEEASWVHNFALEAWTVDADVIVNLLSILPQISVLCLFIGPNFSPEHLEEIFEKPRSTVSHLSLRFRPYVQRATYYQFLKVHAISRCISLVLTRLVLQGAYYDTTLHALARWPPYSLPTLSIIQDPLDPEIARGQHFAQPLVFFRLDPLTVLVCSAFARSLTSLRLRIPSRQVARFLCSSPSATPALELLDLSTCNVSISDMEAILIRYTNLKHLILDGCNITRGEVHEGEWVAVGKTCALAPVKRAKEREKKLKTWLEANARASTSDLGQQQTLTVQHTGRRIRPGRRGLATAAISLRDSPPKETIALPVAANLIIPRIRVLPSSPALLSFSTSSHAARSDRHESIRADFAQGWAEGLAQLTAVRTRLRQSWQNNIRVVRFEGDIGLEEGLDGLVDVESERDFVNDLDEGNTARWEVPILCLAGEAGQDHAECCGHSGSESTWKDRIVAW</sequence>
<evidence type="ECO:0000313" key="2">
    <source>
        <dbReference type="Proteomes" id="UP000790709"/>
    </source>
</evidence>